<keyword evidence="11" id="KW-1185">Reference proteome</keyword>
<dbReference type="Pfam" id="PF03186">
    <property type="entry name" value="CobD_Cbib"/>
    <property type="match status" value="1"/>
</dbReference>
<reference evidence="11" key="1">
    <citation type="journal article" date="2019" name="Int. J. Syst. Evol. Microbiol.">
        <title>The Global Catalogue of Microorganisms (GCM) 10K type strain sequencing project: providing services to taxonomists for standard genome sequencing and annotation.</title>
        <authorList>
            <consortium name="The Broad Institute Genomics Platform"/>
            <consortium name="The Broad Institute Genome Sequencing Center for Infectious Disease"/>
            <person name="Wu L."/>
            <person name="Ma J."/>
        </authorList>
    </citation>
    <scope>NUCLEOTIDE SEQUENCE [LARGE SCALE GENOMIC DNA]</scope>
    <source>
        <strain evidence="11">CCUG 59685</strain>
    </source>
</reference>
<dbReference type="PANTHER" id="PTHR34308:SF1">
    <property type="entry name" value="COBALAMIN BIOSYNTHESIS PROTEIN CBIB"/>
    <property type="match status" value="1"/>
</dbReference>
<name>A0ABW3GF02_9PROT</name>
<keyword evidence="6 9" id="KW-0812">Transmembrane</keyword>
<dbReference type="PANTHER" id="PTHR34308">
    <property type="entry name" value="COBALAMIN BIOSYNTHESIS PROTEIN CBIB"/>
    <property type="match status" value="1"/>
</dbReference>
<evidence type="ECO:0000313" key="10">
    <source>
        <dbReference type="EMBL" id="MFD0929057.1"/>
    </source>
</evidence>
<protein>
    <recommendedName>
        <fullName evidence="9">Cobalamin biosynthesis protein CobD</fullName>
    </recommendedName>
</protein>
<dbReference type="NCBIfam" id="TIGR00380">
    <property type="entry name" value="cobal_cbiB"/>
    <property type="match status" value="1"/>
</dbReference>
<evidence type="ECO:0000256" key="8">
    <source>
        <dbReference type="ARBA" id="ARBA00023136"/>
    </source>
</evidence>
<comment type="similarity">
    <text evidence="3 9">Belongs to the CobD/CbiB family.</text>
</comment>
<dbReference type="Proteomes" id="UP001597106">
    <property type="component" value="Unassembled WGS sequence"/>
</dbReference>
<keyword evidence="4 9" id="KW-1003">Cell membrane</keyword>
<organism evidence="10 11">
    <name type="scientific">Methylophilus glucosoxydans</name>
    <dbReference type="NCBI Taxonomy" id="752553"/>
    <lineage>
        <taxon>Bacteria</taxon>
        <taxon>Pseudomonadati</taxon>
        <taxon>Pseudomonadota</taxon>
        <taxon>Betaproteobacteria</taxon>
        <taxon>Nitrosomonadales</taxon>
        <taxon>Methylophilaceae</taxon>
        <taxon>Methylophilus</taxon>
    </lineage>
</organism>
<dbReference type="HAMAP" id="MF_00024">
    <property type="entry name" value="CobD_CbiB"/>
    <property type="match status" value="1"/>
</dbReference>
<keyword evidence="7 9" id="KW-1133">Transmembrane helix</keyword>
<comment type="subcellular location">
    <subcellularLocation>
        <location evidence="1 9">Cell membrane</location>
        <topology evidence="1 9">Multi-pass membrane protein</topology>
    </subcellularLocation>
</comment>
<evidence type="ECO:0000256" key="4">
    <source>
        <dbReference type="ARBA" id="ARBA00022475"/>
    </source>
</evidence>
<evidence type="ECO:0000256" key="6">
    <source>
        <dbReference type="ARBA" id="ARBA00022692"/>
    </source>
</evidence>
<evidence type="ECO:0000256" key="3">
    <source>
        <dbReference type="ARBA" id="ARBA00006263"/>
    </source>
</evidence>
<keyword evidence="5 9" id="KW-0169">Cobalamin biosynthesis</keyword>
<comment type="pathway">
    <text evidence="2 9">Cofactor biosynthesis; adenosylcobalamin biosynthesis.</text>
</comment>
<comment type="caution">
    <text evidence="9">Lacks conserved residue(s) required for the propagation of feature annotation.</text>
</comment>
<keyword evidence="8 9" id="KW-0472">Membrane</keyword>
<evidence type="ECO:0000313" key="11">
    <source>
        <dbReference type="Proteomes" id="UP001597106"/>
    </source>
</evidence>
<comment type="function">
    <text evidence="9">Converts cobyric acid to cobinamide by the addition of aminopropanol on the F carboxylic group.</text>
</comment>
<evidence type="ECO:0000256" key="1">
    <source>
        <dbReference type="ARBA" id="ARBA00004651"/>
    </source>
</evidence>
<feature type="transmembrane region" description="Helical" evidence="9">
    <location>
        <begin position="64"/>
        <end position="82"/>
    </location>
</feature>
<feature type="transmembrane region" description="Helical" evidence="9">
    <location>
        <begin position="12"/>
        <end position="29"/>
    </location>
</feature>
<dbReference type="InterPro" id="IPR004485">
    <property type="entry name" value="Cobalamin_biosynth_CobD/CbiB"/>
</dbReference>
<dbReference type="EMBL" id="JBHTJW010000002">
    <property type="protein sequence ID" value="MFD0929057.1"/>
    <property type="molecule type" value="Genomic_DNA"/>
</dbReference>
<gene>
    <name evidence="10" type="primary">cbiB</name>
    <name evidence="9" type="synonym">cobD</name>
    <name evidence="10" type="ORF">ACFQ1T_04610</name>
</gene>
<evidence type="ECO:0000256" key="7">
    <source>
        <dbReference type="ARBA" id="ARBA00022989"/>
    </source>
</evidence>
<evidence type="ECO:0000256" key="2">
    <source>
        <dbReference type="ARBA" id="ARBA00004953"/>
    </source>
</evidence>
<sequence>MFSLPAYPSPDYLTLAGLACGAVLLDFWLGEPRRWHPLVGFGWLASRLEKRLNPLSRQPLRGQYISGIVGVLLLVLPVLIAVVLLMQVSVWLALALHVYCLYFAIGQRSLRQHGLAVYQALLAGQFKQAQLATSYMVSRDVEAIEPVSATIESVLENGNDSVFGALFWFFVAGGPGALAYRLVNTLDAMWGYKTPRYFYFGWAAARLDDVLNYIPARLTAITYALLGHTRLAWQSWRSQAPLWDSPNAGPVMSAGAGALNVQLGGRARYHGEWHERPRLGTHTPPTAEDIPRALQLVRNGMLSWLMVALLIGGLAYA</sequence>
<proteinExistence type="inferred from homology"/>
<accession>A0ABW3GF02</accession>
<feature type="transmembrane region" description="Helical" evidence="9">
    <location>
        <begin position="88"/>
        <end position="105"/>
    </location>
</feature>
<comment type="caution">
    <text evidence="10">The sequence shown here is derived from an EMBL/GenBank/DDBJ whole genome shotgun (WGS) entry which is preliminary data.</text>
</comment>
<feature type="transmembrane region" description="Helical" evidence="9">
    <location>
        <begin position="296"/>
        <end position="316"/>
    </location>
</feature>
<evidence type="ECO:0000256" key="9">
    <source>
        <dbReference type="HAMAP-Rule" id="MF_00024"/>
    </source>
</evidence>
<evidence type="ECO:0000256" key="5">
    <source>
        <dbReference type="ARBA" id="ARBA00022573"/>
    </source>
</evidence>
<dbReference type="RefSeq" id="WP_379074363.1">
    <property type="nucleotide sequence ID" value="NZ_JBHTJW010000002.1"/>
</dbReference>